<protein>
    <submittedName>
        <fullName evidence="2">Toxin-antitoxin system toxin component, PIN family</fullName>
    </submittedName>
</protein>
<dbReference type="PANTHER" id="PTHR34610:SF3">
    <property type="entry name" value="SSL7007 PROTEIN"/>
    <property type="match status" value="1"/>
</dbReference>
<dbReference type="InterPro" id="IPR029060">
    <property type="entry name" value="PIN-like_dom_sf"/>
</dbReference>
<dbReference type="InterPro" id="IPR002850">
    <property type="entry name" value="PIN_toxin-like"/>
</dbReference>
<gene>
    <name evidence="2" type="ORF">HYY20_09500</name>
</gene>
<sequence>MQTPQVVIDTNVLIAAQRSKRGASSKLMSLIGTNRFDIHVSVPLVFKYEAVLLQHSEQLALTPEDVVDVVDAVCALAIPHKIYFLWRPYLHDRKDELVLELAMTARCDYIITYNQRNFRGAEMFGIRISDPRAFPQAIGELP</sequence>
<dbReference type="SUPFAM" id="SSF88723">
    <property type="entry name" value="PIN domain-like"/>
    <property type="match status" value="1"/>
</dbReference>
<proteinExistence type="predicted"/>
<dbReference type="Pfam" id="PF13470">
    <property type="entry name" value="PIN_3"/>
    <property type="match status" value="1"/>
</dbReference>
<organism evidence="2 3">
    <name type="scientific">Tectimicrobiota bacterium</name>
    <dbReference type="NCBI Taxonomy" id="2528274"/>
    <lineage>
        <taxon>Bacteria</taxon>
        <taxon>Pseudomonadati</taxon>
        <taxon>Nitrospinota/Tectimicrobiota group</taxon>
        <taxon>Candidatus Tectimicrobiota</taxon>
    </lineage>
</organism>
<evidence type="ECO:0000313" key="3">
    <source>
        <dbReference type="Proteomes" id="UP000769766"/>
    </source>
</evidence>
<comment type="caution">
    <text evidence="2">The sequence shown here is derived from an EMBL/GenBank/DDBJ whole genome shotgun (WGS) entry which is preliminary data.</text>
</comment>
<dbReference type="AlphaFoldDB" id="A0A932CR48"/>
<name>A0A932CR48_UNCTE</name>
<dbReference type="InterPro" id="IPR002716">
    <property type="entry name" value="PIN_dom"/>
</dbReference>
<dbReference type="PANTHER" id="PTHR34610">
    <property type="entry name" value="SSL7007 PROTEIN"/>
    <property type="match status" value="1"/>
</dbReference>
<feature type="domain" description="PIN" evidence="1">
    <location>
        <begin position="6"/>
        <end position="116"/>
    </location>
</feature>
<dbReference type="EMBL" id="JACPRF010000284">
    <property type="protein sequence ID" value="MBI2877102.1"/>
    <property type="molecule type" value="Genomic_DNA"/>
</dbReference>
<reference evidence="2" key="1">
    <citation type="submission" date="2020-07" db="EMBL/GenBank/DDBJ databases">
        <title>Huge and variable diversity of episymbiotic CPR bacteria and DPANN archaea in groundwater ecosystems.</title>
        <authorList>
            <person name="He C.Y."/>
            <person name="Keren R."/>
            <person name="Whittaker M."/>
            <person name="Farag I.F."/>
            <person name="Doudna J."/>
            <person name="Cate J.H.D."/>
            <person name="Banfield J.F."/>
        </authorList>
    </citation>
    <scope>NUCLEOTIDE SEQUENCE</scope>
    <source>
        <strain evidence="2">NC_groundwater_672_Ag_B-0.1um_62_36</strain>
    </source>
</reference>
<evidence type="ECO:0000259" key="1">
    <source>
        <dbReference type="Pfam" id="PF13470"/>
    </source>
</evidence>
<dbReference type="Proteomes" id="UP000769766">
    <property type="component" value="Unassembled WGS sequence"/>
</dbReference>
<evidence type="ECO:0000313" key="2">
    <source>
        <dbReference type="EMBL" id="MBI2877102.1"/>
    </source>
</evidence>
<dbReference type="NCBIfam" id="TIGR00305">
    <property type="entry name" value="putative toxin-antitoxin system toxin component, PIN family"/>
    <property type="match status" value="1"/>
</dbReference>
<accession>A0A932CR48</accession>